<keyword evidence="3" id="KW-1185">Reference proteome</keyword>
<dbReference type="InterPro" id="IPR025398">
    <property type="entry name" value="DUF4371"/>
</dbReference>
<evidence type="ECO:0000313" key="3">
    <source>
        <dbReference type="Proteomes" id="UP000594263"/>
    </source>
</evidence>
<dbReference type="SMART" id="SM00597">
    <property type="entry name" value="ZnF_TTF"/>
    <property type="match status" value="1"/>
</dbReference>
<dbReference type="SUPFAM" id="SSF53098">
    <property type="entry name" value="Ribonuclease H-like"/>
    <property type="match status" value="1"/>
</dbReference>
<dbReference type="Gramene" id="Kaladp0032s0366.1.v1.1">
    <property type="protein sequence ID" value="Kaladp0032s0366.1.v1.1"/>
    <property type="gene ID" value="Kaladp0032s0366.v1.1"/>
</dbReference>
<dbReference type="Pfam" id="PF14291">
    <property type="entry name" value="DUF4371"/>
    <property type="match status" value="1"/>
</dbReference>
<evidence type="ECO:0000259" key="1">
    <source>
        <dbReference type="SMART" id="SM00597"/>
    </source>
</evidence>
<sequence length="582" mass="67355">MYKYYKRKTSEPSASTNFNENWFTKYKDWLEYSLEKDAVFCLCCYLFRLDIGKQGSGESFVGKGFTSWNKQDRLDMHVGGPASAHNLALQKCKDLMKREQHIDVVMHKRSDKAICEYRTRLLASIDCVRFLLCQGLSFRGHDESESSSNKGNFLELLKFLADHNESIDNVVLQNAPRNLKLIAPNIQKDISNAAAHEVVTTIIKDIDGDYFAILIDESRDVSVKEHMVIIERLIGIVHVSDTTTLSLKRALDSLFTKYNLTISRVRGQGYDGASNMRGEFKGLKTLIMKENSSAFYVHCFAHQLLLTLVAIAKNHDEVASLFYLIGILTGVVGASCKRQDMLREEQAKTIRKTMEDGELVTGREKLHIMRNNEWDSLLEEVFSLCKQHDILPIDMSDRFVQRGRSRRKAHSITNLHHYRVEWYYSIIDMQILELNNRFDETNTELLRCMSRLSPSDRFAHFDKDKILRFATFYPSDFSEVELKALDRQLDTTLLICDAKMDIVYKWVYLLVKLSLILPVATSTVERAFSAINIIKNRLRNSIGDQWMNDCLITFIEKEIFKSISNNVIYERFQNMKTRRVPI</sequence>
<dbReference type="PANTHER" id="PTHR11697">
    <property type="entry name" value="GENERAL TRANSCRIPTION FACTOR 2-RELATED ZINC FINGER PROTEIN"/>
    <property type="match status" value="1"/>
</dbReference>
<dbReference type="AlphaFoldDB" id="A0A7N0TDF6"/>
<proteinExistence type="predicted"/>
<dbReference type="InterPro" id="IPR006580">
    <property type="entry name" value="Znf_TTF"/>
</dbReference>
<dbReference type="InterPro" id="IPR012337">
    <property type="entry name" value="RNaseH-like_sf"/>
</dbReference>
<dbReference type="InterPro" id="IPR055298">
    <property type="entry name" value="AtLOH3-like"/>
</dbReference>
<organism evidence="2 3">
    <name type="scientific">Kalanchoe fedtschenkoi</name>
    <name type="common">Lavender scallops</name>
    <name type="synonym">South American air plant</name>
    <dbReference type="NCBI Taxonomy" id="63787"/>
    <lineage>
        <taxon>Eukaryota</taxon>
        <taxon>Viridiplantae</taxon>
        <taxon>Streptophyta</taxon>
        <taxon>Embryophyta</taxon>
        <taxon>Tracheophyta</taxon>
        <taxon>Spermatophyta</taxon>
        <taxon>Magnoliopsida</taxon>
        <taxon>eudicotyledons</taxon>
        <taxon>Gunneridae</taxon>
        <taxon>Pentapetalae</taxon>
        <taxon>Saxifragales</taxon>
        <taxon>Crassulaceae</taxon>
        <taxon>Kalanchoe</taxon>
    </lineage>
</organism>
<dbReference type="OMA" id="FCECENT"/>
<feature type="domain" description="TTF-type" evidence="1">
    <location>
        <begin position="14"/>
        <end position="108"/>
    </location>
</feature>
<dbReference type="EnsemblPlants" id="Kaladp0032s0366.1.v1.1">
    <property type="protein sequence ID" value="Kaladp0032s0366.1.v1.1"/>
    <property type="gene ID" value="Kaladp0032s0366.v1.1"/>
</dbReference>
<reference evidence="2" key="1">
    <citation type="submission" date="2021-01" db="UniProtKB">
        <authorList>
            <consortium name="EnsemblPlants"/>
        </authorList>
    </citation>
    <scope>IDENTIFICATION</scope>
</reference>
<accession>A0A7N0TDF6</accession>
<protein>
    <recommendedName>
        <fullName evidence="1">TTF-type domain-containing protein</fullName>
    </recommendedName>
</protein>
<evidence type="ECO:0000313" key="2">
    <source>
        <dbReference type="EnsemblPlants" id="Kaladp0032s0366.1.v1.1"/>
    </source>
</evidence>
<name>A0A7N0TDF6_KALFE</name>
<dbReference type="Proteomes" id="UP000594263">
    <property type="component" value="Unplaced"/>
</dbReference>
<dbReference type="PANTHER" id="PTHR11697:SF230">
    <property type="entry name" value="ZINC FINGER, MYM DOMAIN CONTAINING 1"/>
    <property type="match status" value="1"/>
</dbReference>